<proteinExistence type="predicted"/>
<protein>
    <submittedName>
        <fullName evidence="1">Uncharacterized protein</fullName>
    </submittedName>
</protein>
<evidence type="ECO:0000313" key="2">
    <source>
        <dbReference type="Proteomes" id="UP001177260"/>
    </source>
</evidence>
<dbReference type="EMBL" id="JAOPJF010000020">
    <property type="protein sequence ID" value="KAK1146027.1"/>
    <property type="molecule type" value="Genomic_DNA"/>
</dbReference>
<accession>A0ACC3B6A4</accession>
<reference evidence="1 2" key="1">
    <citation type="journal article" date="2023" name="ACS Omega">
        <title>Identification of the Neoaspergillic Acid Biosynthesis Gene Cluster by Establishing an In Vitro CRISPR-Ribonucleoprotein Genetic System in Aspergillus melleus.</title>
        <authorList>
            <person name="Yuan B."/>
            <person name="Grau M.F."/>
            <person name="Murata R.M."/>
            <person name="Torok T."/>
            <person name="Venkateswaran K."/>
            <person name="Stajich J.E."/>
            <person name="Wang C.C.C."/>
        </authorList>
    </citation>
    <scope>NUCLEOTIDE SEQUENCE [LARGE SCALE GENOMIC DNA]</scope>
    <source>
        <strain evidence="1 2">IMV 1140</strain>
    </source>
</reference>
<comment type="caution">
    <text evidence="1">The sequence shown here is derived from an EMBL/GenBank/DDBJ whole genome shotgun (WGS) entry which is preliminary data.</text>
</comment>
<organism evidence="1 2">
    <name type="scientific">Aspergillus melleus</name>
    <dbReference type="NCBI Taxonomy" id="138277"/>
    <lineage>
        <taxon>Eukaryota</taxon>
        <taxon>Fungi</taxon>
        <taxon>Dikarya</taxon>
        <taxon>Ascomycota</taxon>
        <taxon>Pezizomycotina</taxon>
        <taxon>Eurotiomycetes</taxon>
        <taxon>Eurotiomycetidae</taxon>
        <taxon>Eurotiales</taxon>
        <taxon>Aspergillaceae</taxon>
        <taxon>Aspergillus</taxon>
        <taxon>Aspergillus subgen. Circumdati</taxon>
    </lineage>
</organism>
<name>A0ACC3B6A4_9EURO</name>
<evidence type="ECO:0000313" key="1">
    <source>
        <dbReference type="EMBL" id="KAK1146027.1"/>
    </source>
</evidence>
<gene>
    <name evidence="1" type="ORF">N8T08_003675</name>
</gene>
<sequence>MPFWRQKPQWPPLPSVEDEVASLSREWDGLSNLGENPGVEGVCARGTIDQYPVIMDVFCYSEETLIVEEFGREASSSDDSAGPPTPPTDFPQFSIPHHLSSKLNLNNFPFGPSPFSAPPTSQKALPPGPSPRRTTSHSGHGPQSTTSTASRSSSRQRDPSSRSSRTPKEAVPARPKESPSTPWKGLSRVNSRSGQHSEPASSSTPRRSESVKSMQPLRRSATDTPRPSSSSGYVSDPNAAKQKTKTKRPEPLRASTNLKTIVNAPSTPTLAERLEEKLRQRQEQRDSKGTAHSNVQKPSVPLSAVKPAKPTKLIERKIELPVQKVPSRPASASPKPSPKLPRPRSAEQDPFSASFSTVAPAVVNAPPRPPRPPLAVLGQEQRSHSTDAVPTSHGTTRRTVSFFEDALKPPSCHRKVEQDIVQQLQSSRSNSPQGAVRPPSPNKDGSCLLPCPRSVPVAGYQDWFTIRGMTHLNICPSCMKQMRRSRFRDAFVLGNPRPRSDLIRCSMSEPWTRLAWMQTIKKQLDHLDLLQQITRSRASGSKPCPGRIVSEQHWYRVVDPDTGLFLPKFNVCSACVKNLRTLMPPHRNTFKRSTATQARVCDFVTDSPRFVRYIDYLDIAANRSEKEWTSQPDLSDFMAYARRKVVLRDCRRDRLILNTWHYIPQLPELTVCEDCYDDVVWPLVKANQPIARKFSTLTRLPPGDGPSRCREASCQLYSPRMRTKFRDAVQRDDLMYLKLVALRRFDAEQRFRDRQEELLDDEARGYECEMELRKNLEEWKAWE</sequence>
<keyword evidence="2" id="KW-1185">Reference proteome</keyword>
<dbReference type="Proteomes" id="UP001177260">
    <property type="component" value="Unassembled WGS sequence"/>
</dbReference>